<dbReference type="InterPro" id="IPR020825">
    <property type="entry name" value="Phe-tRNA_synthase-like_B3/B4"/>
</dbReference>
<keyword evidence="8 15" id="KW-0547">Nucleotide-binding</keyword>
<comment type="catalytic activity">
    <reaction evidence="14 15">
        <text>tRNA(Phe) + L-phenylalanine + ATP = L-phenylalanyl-tRNA(Phe) + AMP + diphosphate + H(+)</text>
        <dbReference type="Rhea" id="RHEA:19413"/>
        <dbReference type="Rhea" id="RHEA-COMP:9668"/>
        <dbReference type="Rhea" id="RHEA-COMP:9699"/>
        <dbReference type="ChEBI" id="CHEBI:15378"/>
        <dbReference type="ChEBI" id="CHEBI:30616"/>
        <dbReference type="ChEBI" id="CHEBI:33019"/>
        <dbReference type="ChEBI" id="CHEBI:58095"/>
        <dbReference type="ChEBI" id="CHEBI:78442"/>
        <dbReference type="ChEBI" id="CHEBI:78531"/>
        <dbReference type="ChEBI" id="CHEBI:456215"/>
        <dbReference type="EC" id="6.1.1.20"/>
    </reaction>
</comment>
<protein>
    <recommendedName>
        <fullName evidence="15">Phenylalanine--tRNA ligase beta subunit</fullName>
        <ecNumber evidence="15">6.1.1.20</ecNumber>
    </recommendedName>
    <alternativeName>
        <fullName evidence="15">Phenylalanyl-tRNA synthetase beta subunit</fullName>
        <shortName evidence="15">PheRS</shortName>
    </alternativeName>
</protein>
<evidence type="ECO:0000256" key="15">
    <source>
        <dbReference type="HAMAP-Rule" id="MF_00283"/>
    </source>
</evidence>
<organism evidence="20 21">
    <name type="scientific">Aestuariivirga litoralis</name>
    <dbReference type="NCBI Taxonomy" id="2650924"/>
    <lineage>
        <taxon>Bacteria</taxon>
        <taxon>Pseudomonadati</taxon>
        <taxon>Pseudomonadota</taxon>
        <taxon>Alphaproteobacteria</taxon>
        <taxon>Hyphomicrobiales</taxon>
        <taxon>Aestuariivirgaceae</taxon>
        <taxon>Aestuariivirga</taxon>
    </lineage>
</organism>
<keyword evidence="4 15" id="KW-0963">Cytoplasm</keyword>
<dbReference type="InterPro" id="IPR002547">
    <property type="entry name" value="tRNA-bd_dom"/>
</dbReference>
<evidence type="ECO:0000256" key="8">
    <source>
        <dbReference type="ARBA" id="ARBA00022741"/>
    </source>
</evidence>
<dbReference type="CDD" id="cd02796">
    <property type="entry name" value="tRNA_bind_bactPheRS"/>
    <property type="match status" value="1"/>
</dbReference>
<dbReference type="InterPro" id="IPR041616">
    <property type="entry name" value="PheRS_beta_core"/>
</dbReference>
<dbReference type="SUPFAM" id="SSF54991">
    <property type="entry name" value="Anticodon-binding domain of PheRS"/>
    <property type="match status" value="1"/>
</dbReference>
<dbReference type="Pfam" id="PF01588">
    <property type="entry name" value="tRNA_bind"/>
    <property type="match status" value="1"/>
</dbReference>
<evidence type="ECO:0000313" key="20">
    <source>
        <dbReference type="EMBL" id="PZF76514.1"/>
    </source>
</evidence>
<evidence type="ECO:0000256" key="11">
    <source>
        <dbReference type="ARBA" id="ARBA00022884"/>
    </source>
</evidence>
<feature type="domain" description="TRNA-binding" evidence="17">
    <location>
        <begin position="39"/>
        <end position="148"/>
    </location>
</feature>
<keyword evidence="13 15" id="KW-0030">Aminoacyl-tRNA synthetase</keyword>
<dbReference type="PANTHER" id="PTHR10947">
    <property type="entry name" value="PHENYLALANYL-TRNA SYNTHETASE BETA CHAIN AND LEUCINE-RICH REPEAT-CONTAINING PROTEIN 47"/>
    <property type="match status" value="1"/>
</dbReference>
<feature type="domain" description="B5" evidence="19">
    <location>
        <begin position="402"/>
        <end position="477"/>
    </location>
</feature>
<dbReference type="Proteomes" id="UP000248795">
    <property type="component" value="Unassembled WGS sequence"/>
</dbReference>
<keyword evidence="5 16" id="KW-0820">tRNA-binding</keyword>
<feature type="domain" description="FDX-ACB" evidence="18">
    <location>
        <begin position="706"/>
        <end position="796"/>
    </location>
</feature>
<evidence type="ECO:0000259" key="18">
    <source>
        <dbReference type="PROSITE" id="PS51447"/>
    </source>
</evidence>
<dbReference type="InterPro" id="IPR005121">
    <property type="entry name" value="Fdx_antiC-bd"/>
</dbReference>
<dbReference type="InterPro" id="IPR009061">
    <property type="entry name" value="DNA-bd_dom_put_sf"/>
</dbReference>
<dbReference type="PROSITE" id="PS51483">
    <property type="entry name" value="B5"/>
    <property type="match status" value="1"/>
</dbReference>
<evidence type="ECO:0000259" key="17">
    <source>
        <dbReference type="PROSITE" id="PS50886"/>
    </source>
</evidence>
<dbReference type="EMBL" id="QKVK01000005">
    <property type="protein sequence ID" value="PZF76514.1"/>
    <property type="molecule type" value="Genomic_DNA"/>
</dbReference>
<evidence type="ECO:0000256" key="12">
    <source>
        <dbReference type="ARBA" id="ARBA00022917"/>
    </source>
</evidence>
<dbReference type="Gene3D" id="3.30.56.10">
    <property type="match status" value="2"/>
</dbReference>
<evidence type="ECO:0000256" key="13">
    <source>
        <dbReference type="ARBA" id="ARBA00023146"/>
    </source>
</evidence>
<dbReference type="CDD" id="cd00769">
    <property type="entry name" value="PheRS_beta_core"/>
    <property type="match status" value="1"/>
</dbReference>
<dbReference type="SUPFAM" id="SSF46955">
    <property type="entry name" value="Putative DNA-binding domain"/>
    <property type="match status" value="1"/>
</dbReference>
<proteinExistence type="inferred from homology"/>
<dbReference type="Gene3D" id="3.30.70.380">
    <property type="entry name" value="Ferrodoxin-fold anticodon-binding domain"/>
    <property type="match status" value="1"/>
</dbReference>
<feature type="binding site" evidence="15">
    <location>
        <position position="465"/>
    </location>
    <ligand>
        <name>Mg(2+)</name>
        <dbReference type="ChEBI" id="CHEBI:18420"/>
        <note>shared with alpha subunit</note>
    </ligand>
</feature>
<evidence type="ECO:0000256" key="7">
    <source>
        <dbReference type="ARBA" id="ARBA00022723"/>
    </source>
</evidence>
<keyword evidence="11 16" id="KW-0694">RNA-binding</keyword>
<dbReference type="PROSITE" id="PS51447">
    <property type="entry name" value="FDX_ACB"/>
    <property type="match status" value="1"/>
</dbReference>
<dbReference type="Pfam" id="PF03147">
    <property type="entry name" value="FDX-ACB"/>
    <property type="match status" value="1"/>
</dbReference>
<comment type="caution">
    <text evidence="20">The sequence shown here is derived from an EMBL/GenBank/DDBJ whole genome shotgun (WGS) entry which is preliminary data.</text>
</comment>
<keyword evidence="10 15" id="KW-0460">Magnesium</keyword>
<dbReference type="InterPro" id="IPR045060">
    <property type="entry name" value="Phe-tRNA-ligase_IIc_bsu"/>
</dbReference>
<sequence>MKFTLSWLKEYLDTTASLDEICEGLVGVGLEVEEVTDKTKLLADFSVAHVTLAEKHPNADKLRQCVVETKDGTKQVVCGAPNARTGIKAIIALPGVTIPATGAVFAPATIRGVESQAMLCSERELLISDEHNGIIEIEGDWPVGTPAAKALGLDDPMIYVKVTPNRPDALGIYGIARDLAAKGVGTLKPLDAKKVEGSFESPIKVSLDFPDGDMKPCPLFVGRYIKGVKNGPSPEWLQRQLKAIGLRPISKLVDVTNYITFAYGRPLHVFDADKVKGSIRARPAKDGETLEALDNKTYTLSAGMTVIADDAGPEAIAGIIGGIPSSCTDETVNVFLEAAYFDPLKTAATGRKLGITSDARYRFERGVDPAFTPVGAEIATRMILDLCGGEASHVVVAGAVPDTSRSYDLRKTRVASLAGADIPVARQKEILQALGYGVTENADTFTCAVPSWRPDVHGEADLVEEVTRIWGLDNIPPQPMERTSAIAKPVLNPLQKRMLGARRALASRGFNEAITWAFLPEDQAKLFGGGQPELKLANPISSELSDMRPSLLPNLIAAAGRNMDRGFADMMLAEVGHAYAGDRPQDETLRAAGIRRGAFTGRNVHGGARAVDAFDAKADALAVLEAAGAPVATLQVVAGAPAWFHPGRSGTIQMGPQNKLGFFGEIHPRVLAAMDVKGPLVAFELILNAIPGSKSKGATRPPLVISDLMPLSRDFAFVVDDAVEADKLVKAAKSADKALIADVSVFDLYKLEGGKKSLAIEVTLQPKDKTLTEPEIEAVSAKIVQAVTKATGGSLRS</sequence>
<dbReference type="SUPFAM" id="SSF50249">
    <property type="entry name" value="Nucleic acid-binding proteins"/>
    <property type="match status" value="1"/>
</dbReference>
<dbReference type="InterPro" id="IPR005147">
    <property type="entry name" value="tRNA_synthase_B5-dom"/>
</dbReference>
<evidence type="ECO:0000259" key="19">
    <source>
        <dbReference type="PROSITE" id="PS51483"/>
    </source>
</evidence>
<evidence type="ECO:0000256" key="10">
    <source>
        <dbReference type="ARBA" id="ARBA00022842"/>
    </source>
</evidence>
<dbReference type="InterPro" id="IPR033714">
    <property type="entry name" value="tRNA_bind_bactPheRS"/>
</dbReference>
<evidence type="ECO:0000256" key="14">
    <source>
        <dbReference type="ARBA" id="ARBA00049255"/>
    </source>
</evidence>
<accession>A0A2W2B895</accession>
<dbReference type="GO" id="GO:0004826">
    <property type="term" value="F:phenylalanine-tRNA ligase activity"/>
    <property type="evidence" value="ECO:0007669"/>
    <property type="project" value="UniProtKB-UniRule"/>
</dbReference>
<keyword evidence="21" id="KW-1185">Reference proteome</keyword>
<feature type="binding site" evidence="15">
    <location>
        <position position="464"/>
    </location>
    <ligand>
        <name>Mg(2+)</name>
        <dbReference type="ChEBI" id="CHEBI:18420"/>
        <note>shared with alpha subunit</note>
    </ligand>
</feature>
<dbReference type="InterPro" id="IPR036690">
    <property type="entry name" value="Fdx_antiC-bd_sf"/>
</dbReference>
<keyword evidence="6 15" id="KW-0436">Ligase</keyword>
<evidence type="ECO:0000256" key="6">
    <source>
        <dbReference type="ARBA" id="ARBA00022598"/>
    </source>
</evidence>
<dbReference type="PANTHER" id="PTHR10947:SF0">
    <property type="entry name" value="PHENYLALANINE--TRNA LIGASE BETA SUBUNIT"/>
    <property type="match status" value="1"/>
</dbReference>
<evidence type="ECO:0000256" key="16">
    <source>
        <dbReference type="PROSITE-ProRule" id="PRU00209"/>
    </source>
</evidence>
<comment type="subcellular location">
    <subcellularLocation>
        <location evidence="1 15">Cytoplasm</location>
    </subcellularLocation>
</comment>
<evidence type="ECO:0000256" key="2">
    <source>
        <dbReference type="ARBA" id="ARBA00008653"/>
    </source>
</evidence>
<comment type="similarity">
    <text evidence="2 15">Belongs to the phenylalanyl-tRNA synthetase beta subunit family. Type 1 subfamily.</text>
</comment>
<dbReference type="NCBIfam" id="TIGR00472">
    <property type="entry name" value="pheT_bact"/>
    <property type="match status" value="1"/>
</dbReference>
<feature type="binding site" evidence="15">
    <location>
        <position position="461"/>
    </location>
    <ligand>
        <name>Mg(2+)</name>
        <dbReference type="ChEBI" id="CHEBI:18420"/>
        <note>shared with alpha subunit</note>
    </ligand>
</feature>
<name>A0A2W2B895_9HYPH</name>
<dbReference type="SMART" id="SM00873">
    <property type="entry name" value="B3_4"/>
    <property type="match status" value="1"/>
</dbReference>
<evidence type="ECO:0000256" key="1">
    <source>
        <dbReference type="ARBA" id="ARBA00004496"/>
    </source>
</evidence>
<dbReference type="InterPro" id="IPR045864">
    <property type="entry name" value="aa-tRNA-synth_II/BPL/LPL"/>
</dbReference>
<dbReference type="AlphaFoldDB" id="A0A2W2B895"/>
<dbReference type="Gene3D" id="3.50.40.10">
    <property type="entry name" value="Phenylalanyl-trna Synthetase, Chain B, domain 3"/>
    <property type="match status" value="1"/>
</dbReference>
<evidence type="ECO:0000256" key="4">
    <source>
        <dbReference type="ARBA" id="ARBA00022490"/>
    </source>
</evidence>
<comment type="subunit">
    <text evidence="3 15">Tetramer of two alpha and two beta subunits.</text>
</comment>
<dbReference type="Gene3D" id="2.40.50.140">
    <property type="entry name" value="Nucleic acid-binding proteins"/>
    <property type="match status" value="1"/>
</dbReference>
<keyword evidence="12 15" id="KW-0648">Protein biosynthesis</keyword>
<keyword evidence="9 15" id="KW-0067">ATP-binding</keyword>
<evidence type="ECO:0000256" key="3">
    <source>
        <dbReference type="ARBA" id="ARBA00011209"/>
    </source>
</evidence>
<dbReference type="NCBIfam" id="NF045760">
    <property type="entry name" value="YtpR"/>
    <property type="match status" value="1"/>
</dbReference>
<dbReference type="Pfam" id="PF03484">
    <property type="entry name" value="B5"/>
    <property type="match status" value="1"/>
</dbReference>
<dbReference type="InterPro" id="IPR012340">
    <property type="entry name" value="NA-bd_OB-fold"/>
</dbReference>
<gene>
    <name evidence="15" type="primary">pheT</name>
    <name evidence="20" type="ORF">DK847_11950</name>
</gene>
<dbReference type="EC" id="6.1.1.20" evidence="15"/>
<dbReference type="InterPro" id="IPR004532">
    <property type="entry name" value="Phe-tRNA-ligase_IIc_bsu_bact"/>
</dbReference>
<dbReference type="GO" id="GO:0009328">
    <property type="term" value="C:phenylalanine-tRNA ligase complex"/>
    <property type="evidence" value="ECO:0007669"/>
    <property type="project" value="TreeGrafter"/>
</dbReference>
<evidence type="ECO:0000313" key="21">
    <source>
        <dbReference type="Proteomes" id="UP000248795"/>
    </source>
</evidence>
<evidence type="ECO:0000256" key="5">
    <source>
        <dbReference type="ARBA" id="ARBA00022555"/>
    </source>
</evidence>
<dbReference type="GO" id="GO:0006432">
    <property type="term" value="P:phenylalanyl-tRNA aminoacylation"/>
    <property type="evidence" value="ECO:0007669"/>
    <property type="project" value="UniProtKB-UniRule"/>
</dbReference>
<dbReference type="GO" id="GO:0000287">
    <property type="term" value="F:magnesium ion binding"/>
    <property type="evidence" value="ECO:0007669"/>
    <property type="project" value="UniProtKB-UniRule"/>
</dbReference>
<keyword evidence="7 15" id="KW-0479">Metal-binding</keyword>
<feature type="binding site" evidence="15">
    <location>
        <position position="455"/>
    </location>
    <ligand>
        <name>Mg(2+)</name>
        <dbReference type="ChEBI" id="CHEBI:18420"/>
        <note>shared with alpha subunit</note>
    </ligand>
</feature>
<dbReference type="Gene3D" id="3.30.930.10">
    <property type="entry name" value="Bira Bifunctional Protein, Domain 2"/>
    <property type="match status" value="1"/>
</dbReference>
<dbReference type="HAMAP" id="MF_00283">
    <property type="entry name" value="Phe_tRNA_synth_beta1"/>
    <property type="match status" value="1"/>
</dbReference>
<dbReference type="Pfam" id="PF03483">
    <property type="entry name" value="B3_4"/>
    <property type="match status" value="1"/>
</dbReference>
<dbReference type="Pfam" id="PF17759">
    <property type="entry name" value="tRNA_synthFbeta"/>
    <property type="match status" value="1"/>
</dbReference>
<dbReference type="SUPFAM" id="SSF55681">
    <property type="entry name" value="Class II aaRS and biotin synthetases"/>
    <property type="match status" value="1"/>
</dbReference>
<dbReference type="SMART" id="SM00896">
    <property type="entry name" value="FDX-ACB"/>
    <property type="match status" value="1"/>
</dbReference>
<dbReference type="GO" id="GO:0005524">
    <property type="term" value="F:ATP binding"/>
    <property type="evidence" value="ECO:0007669"/>
    <property type="project" value="UniProtKB-UniRule"/>
</dbReference>
<reference evidence="21" key="1">
    <citation type="submission" date="2018-06" db="EMBL/GenBank/DDBJ databases">
        <title>Aestuariibacter litoralis strain KCTC 52945T.</title>
        <authorList>
            <person name="Li X."/>
            <person name="Salam N."/>
            <person name="Li J.-L."/>
            <person name="Chen Y.-M."/>
            <person name="Yang Z.-W."/>
            <person name="Zhang L.-Y."/>
            <person name="Han M.-X."/>
            <person name="Xiao M."/>
            <person name="Li W.-J."/>
        </authorList>
    </citation>
    <scope>NUCLEOTIDE SEQUENCE [LARGE SCALE GENOMIC DNA]</scope>
    <source>
        <strain evidence="21">KCTC 52945</strain>
    </source>
</reference>
<dbReference type="RefSeq" id="WP_111198750.1">
    <property type="nucleotide sequence ID" value="NZ_QKVK01000005.1"/>
</dbReference>
<dbReference type="SUPFAM" id="SSF56037">
    <property type="entry name" value="PheT/TilS domain"/>
    <property type="match status" value="1"/>
</dbReference>
<evidence type="ECO:0000256" key="9">
    <source>
        <dbReference type="ARBA" id="ARBA00022840"/>
    </source>
</evidence>
<dbReference type="GO" id="GO:0000049">
    <property type="term" value="F:tRNA binding"/>
    <property type="evidence" value="ECO:0007669"/>
    <property type="project" value="UniProtKB-UniRule"/>
</dbReference>
<dbReference type="SMART" id="SM00874">
    <property type="entry name" value="B5"/>
    <property type="match status" value="1"/>
</dbReference>
<dbReference type="InterPro" id="IPR005146">
    <property type="entry name" value="B3/B4_tRNA-bd"/>
</dbReference>
<dbReference type="PROSITE" id="PS50886">
    <property type="entry name" value="TRBD"/>
    <property type="match status" value="1"/>
</dbReference>
<comment type="cofactor">
    <cofactor evidence="15">
        <name>Mg(2+)</name>
        <dbReference type="ChEBI" id="CHEBI:18420"/>
    </cofactor>
    <text evidence="15">Binds 2 magnesium ions per tetramer.</text>
</comment>